<dbReference type="Proteomes" id="UP000228906">
    <property type="component" value="Unassembled WGS sequence"/>
</dbReference>
<dbReference type="GO" id="GO:0002161">
    <property type="term" value="F:aminoacyl-tRNA deacylase activity"/>
    <property type="evidence" value="ECO:0007669"/>
    <property type="project" value="InterPro"/>
</dbReference>
<keyword evidence="3" id="KW-0547">Nucleotide-binding</keyword>
<dbReference type="InterPro" id="IPR002300">
    <property type="entry name" value="aa-tRNA-synth_Ia"/>
</dbReference>
<dbReference type="InterPro" id="IPR009080">
    <property type="entry name" value="tRNAsynth_Ia_anticodon-bd"/>
</dbReference>
<keyword evidence="5" id="KW-0648">Protein biosynthesis</keyword>
<evidence type="ECO:0000256" key="7">
    <source>
        <dbReference type="ARBA" id="ARBA00025217"/>
    </source>
</evidence>
<dbReference type="SUPFAM" id="SSF52374">
    <property type="entry name" value="Nucleotidylyl transferase"/>
    <property type="match status" value="1"/>
</dbReference>
<dbReference type="AlphaFoldDB" id="A0A2H0UY60"/>
<dbReference type="EMBL" id="PFAV01000013">
    <property type="protein sequence ID" value="PIR91737.1"/>
    <property type="molecule type" value="Genomic_DNA"/>
</dbReference>
<dbReference type="Pfam" id="PF19302">
    <property type="entry name" value="DUF5915"/>
    <property type="match status" value="1"/>
</dbReference>
<evidence type="ECO:0000256" key="5">
    <source>
        <dbReference type="ARBA" id="ARBA00022917"/>
    </source>
</evidence>
<dbReference type="PRINTS" id="PR00984">
    <property type="entry name" value="TRNASYNTHILE"/>
</dbReference>
<dbReference type="PANTHER" id="PTHR42780">
    <property type="entry name" value="SOLEUCYL-TRNA SYNTHETASE"/>
    <property type="match status" value="1"/>
</dbReference>
<dbReference type="GO" id="GO:0000049">
    <property type="term" value="F:tRNA binding"/>
    <property type="evidence" value="ECO:0007669"/>
    <property type="project" value="InterPro"/>
</dbReference>
<evidence type="ECO:0000256" key="10">
    <source>
        <dbReference type="SAM" id="MobiDB-lite"/>
    </source>
</evidence>
<dbReference type="InterPro" id="IPR002301">
    <property type="entry name" value="Ile-tRNA-ligase"/>
</dbReference>
<evidence type="ECO:0000256" key="4">
    <source>
        <dbReference type="ARBA" id="ARBA00022840"/>
    </source>
</evidence>
<evidence type="ECO:0000256" key="8">
    <source>
        <dbReference type="ARBA" id="ARBA00048359"/>
    </source>
</evidence>
<evidence type="ECO:0000256" key="2">
    <source>
        <dbReference type="ARBA" id="ARBA00022598"/>
    </source>
</evidence>
<dbReference type="SUPFAM" id="SSF47323">
    <property type="entry name" value="Anticodon-binding domain of a subclass of class I aminoacyl-tRNA synthetases"/>
    <property type="match status" value="1"/>
</dbReference>
<gene>
    <name evidence="13" type="ORF">COU03_00725</name>
</gene>
<comment type="function">
    <text evidence="7">Catalyzes the attachment of isoleucine to tRNA(Ile). As IleRS can inadvertently accommodate and process structurally similar amino acids such as valine, to avoid such errors it has two additional distinct tRNA(Ile)-dependent editing activities. One activity is designated as 'pretransfer' editing and involves the hydrolysis of activated Val-AMP. The other activity is designated 'posttransfer' editing and involves deacylation of mischarged Val-tRNA(Ile).</text>
</comment>
<dbReference type="GO" id="GO:0005524">
    <property type="term" value="F:ATP binding"/>
    <property type="evidence" value="ECO:0007669"/>
    <property type="project" value="UniProtKB-KW"/>
</dbReference>
<comment type="caution">
    <text evidence="13">The sequence shown here is derived from an EMBL/GenBank/DDBJ whole genome shotgun (WGS) entry which is preliminary data.</text>
</comment>
<feature type="domain" description="Aminoacyl-tRNA synthetase class Ia" evidence="11">
    <location>
        <begin position="12"/>
        <end position="658"/>
    </location>
</feature>
<proteinExistence type="predicted"/>
<dbReference type="Pfam" id="PF08264">
    <property type="entry name" value="Anticodon_1"/>
    <property type="match status" value="1"/>
</dbReference>
<accession>A0A2H0UY60</accession>
<dbReference type="Gene3D" id="1.10.730.10">
    <property type="entry name" value="Isoleucyl-tRNA Synthetase, Domain 1"/>
    <property type="match status" value="1"/>
</dbReference>
<keyword evidence="2 13" id="KW-0436">Ligase</keyword>
<sequence>MENNFVVNEHKTLKFWEGMGLLGKIKEKNKNGQPWSFLDGPITANNPMGAHHAWGRTLKDLFQRFKAMQGYKQRLQNGFDCQGLWVEVEVEKELGFKSKKDIETYGIEKFVNKCKERAHKYSKIQTQQSIRLGMLRDWGNWQTEFDEKGEWIKQSHSYYTLSDENNYAIWHFLKICHEKSFLYKGHDVVAWCPRCGTAISQHEILTEEYKEITHQAIYFKLPVVGEDKTYFLAWTTTPWTLPGNVFLSAHPDLIYAKVKANNGDIYILLKDKADLIEGGEIIETFEGKALENKTYTGLFGDLPSVARCERSLTECNRVVLWKEVTAEEGTGIVHSAPGCGAEDFQLAKENKMPVIDLTDNESNYREGFGELSGKFVGTEQVRQYIFSNLESRGLVYKIEDYQHRYPTCWRCKSELIFRLVDEWYISMDKLREPLMKAVEKINWLPGFCKEREADWLKNMRDWLISKKRYWGLALPIFECECGSFEVIGSLEELQKRAIEGWQDFEGHSPHRPWLDAVKIKCAKCEKIISRIMDVGTPWLDAGIVPFSTISNDNRSANIPYFHNNKKEWQKWFPAELVCEGFPGQFKNWFYVLLVMSQVLENEPPFKNLLGFANVVDEKGEEMHKSKGNAIWFDEAVEKIGADVMRWMYALANPANNLRFGYGVAKEVERKILTLTNCFTFYQTYVSNPVILSQQAKNPEQETPRFAQGDGGNVLDKWILSRLNNIIKEVTESLEKFDSVKASQAIEDFWINDLSLWYVRRSRKRFEEAEPTFHDVLITIAKLIAPFMPFLAERMYQELAPRGLTPGDCRSVHLCDWPLANKKAIDEKLEQDMQVVRDIVSLALAKRMDLKIGVRQALQKLKVKPARIAMQSIAGGSAKLKVKEELLDLIKDEVNVKEVVFDEGLDSEVELDTAMTDELKEEGLVREIIRHIQDLRKKAGLTPQGKVDIYFATQESLAEVIAKNQKQILAITKSQAIQENSSKQPARNASLSDAVGPARNASRSDAGGGEFLAQKEVKINEETIWLGIK</sequence>
<evidence type="ECO:0000259" key="12">
    <source>
        <dbReference type="Pfam" id="PF08264"/>
    </source>
</evidence>
<organism evidence="13 14">
    <name type="scientific">bacterium (Candidatus Gribaldobacteria) CG10_big_fil_rev_8_21_14_0_10_41_12</name>
    <dbReference type="NCBI Taxonomy" id="2014277"/>
    <lineage>
        <taxon>Bacteria</taxon>
        <taxon>Candidatus Gribaldobacteria</taxon>
    </lineage>
</organism>
<dbReference type="Gene3D" id="3.40.50.620">
    <property type="entry name" value="HUPs"/>
    <property type="match status" value="2"/>
</dbReference>
<dbReference type="InterPro" id="IPR033709">
    <property type="entry name" value="Anticodon_Ile_ABEc"/>
</dbReference>
<name>A0A2H0UY60_9BACT</name>
<dbReference type="GO" id="GO:0006428">
    <property type="term" value="P:isoleucyl-tRNA aminoacylation"/>
    <property type="evidence" value="ECO:0007669"/>
    <property type="project" value="UniProtKB-UniRule"/>
</dbReference>
<feature type="region of interest" description="Disordered" evidence="10">
    <location>
        <begin position="978"/>
        <end position="1006"/>
    </location>
</feature>
<evidence type="ECO:0000256" key="9">
    <source>
        <dbReference type="NCBIfam" id="TIGR00392"/>
    </source>
</evidence>
<protein>
    <recommendedName>
        <fullName evidence="1 9">Isoleucine--tRNA ligase</fullName>
        <ecNumber evidence="1 9">6.1.1.5</ecNumber>
    </recommendedName>
</protein>
<dbReference type="Pfam" id="PF00133">
    <property type="entry name" value="tRNA-synt_1"/>
    <property type="match status" value="1"/>
</dbReference>
<dbReference type="InterPro" id="IPR009008">
    <property type="entry name" value="Val/Leu/Ile-tRNA-synth_edit"/>
</dbReference>
<dbReference type="InterPro" id="IPR013155">
    <property type="entry name" value="M/V/L/I-tRNA-synth_anticd-bd"/>
</dbReference>
<evidence type="ECO:0000313" key="13">
    <source>
        <dbReference type="EMBL" id="PIR91737.1"/>
    </source>
</evidence>
<evidence type="ECO:0000256" key="1">
    <source>
        <dbReference type="ARBA" id="ARBA00013165"/>
    </source>
</evidence>
<dbReference type="InterPro" id="IPR023586">
    <property type="entry name" value="Ile-tRNA-ligase_type2"/>
</dbReference>
<dbReference type="GO" id="GO:0004822">
    <property type="term" value="F:isoleucine-tRNA ligase activity"/>
    <property type="evidence" value="ECO:0007669"/>
    <property type="project" value="UniProtKB-UniRule"/>
</dbReference>
<dbReference type="NCBIfam" id="TIGR00392">
    <property type="entry name" value="ileS"/>
    <property type="match status" value="1"/>
</dbReference>
<dbReference type="GO" id="GO:0005737">
    <property type="term" value="C:cytoplasm"/>
    <property type="evidence" value="ECO:0007669"/>
    <property type="project" value="UniProtKB-UniRule"/>
</dbReference>
<feature type="compositionally biased region" description="Polar residues" evidence="10">
    <location>
        <begin position="978"/>
        <end position="990"/>
    </location>
</feature>
<evidence type="ECO:0000259" key="11">
    <source>
        <dbReference type="Pfam" id="PF00133"/>
    </source>
</evidence>
<dbReference type="EC" id="6.1.1.5" evidence="1 9"/>
<keyword evidence="4" id="KW-0067">ATP-binding</keyword>
<evidence type="ECO:0000256" key="6">
    <source>
        <dbReference type="ARBA" id="ARBA00023146"/>
    </source>
</evidence>
<evidence type="ECO:0000313" key="14">
    <source>
        <dbReference type="Proteomes" id="UP000228906"/>
    </source>
</evidence>
<feature type="domain" description="Methionyl/Valyl/Leucyl/Isoleucyl-tRNA synthetase anticodon-binding" evidence="12">
    <location>
        <begin position="715"/>
        <end position="858"/>
    </location>
</feature>
<dbReference type="InterPro" id="IPR014729">
    <property type="entry name" value="Rossmann-like_a/b/a_fold"/>
</dbReference>
<evidence type="ECO:0000256" key="3">
    <source>
        <dbReference type="ARBA" id="ARBA00022741"/>
    </source>
</evidence>
<reference evidence="14" key="1">
    <citation type="submission" date="2017-09" db="EMBL/GenBank/DDBJ databases">
        <title>Depth-based differentiation of microbial function through sediment-hosted aquifers and enrichment of novel symbionts in the deep terrestrial subsurface.</title>
        <authorList>
            <person name="Probst A.J."/>
            <person name="Ladd B."/>
            <person name="Jarett J.K."/>
            <person name="Geller-Mcgrath D.E."/>
            <person name="Sieber C.M.K."/>
            <person name="Emerson J.B."/>
            <person name="Anantharaman K."/>
            <person name="Thomas B.C."/>
            <person name="Malmstrom R."/>
            <person name="Stieglmeier M."/>
            <person name="Klingl A."/>
            <person name="Woyke T."/>
            <person name="Ryan C.M."/>
            <person name="Banfield J.F."/>
        </authorList>
    </citation>
    <scope>NUCLEOTIDE SEQUENCE [LARGE SCALE GENOMIC DNA]</scope>
</reference>
<dbReference type="SUPFAM" id="SSF50677">
    <property type="entry name" value="ValRS/IleRS/LeuRS editing domain"/>
    <property type="match status" value="1"/>
</dbReference>
<dbReference type="PANTHER" id="PTHR42780:SF1">
    <property type="entry name" value="ISOLEUCINE--TRNA LIGASE, CYTOPLASMIC"/>
    <property type="match status" value="1"/>
</dbReference>
<keyword evidence="6" id="KW-0030">Aminoacyl-tRNA synthetase</keyword>
<dbReference type="CDD" id="cd07961">
    <property type="entry name" value="Anticodon_Ia_Ile_ABEc"/>
    <property type="match status" value="1"/>
</dbReference>
<comment type="catalytic activity">
    <reaction evidence="8">
        <text>tRNA(Ile) + L-isoleucine + ATP = L-isoleucyl-tRNA(Ile) + AMP + diphosphate</text>
        <dbReference type="Rhea" id="RHEA:11060"/>
        <dbReference type="Rhea" id="RHEA-COMP:9666"/>
        <dbReference type="Rhea" id="RHEA-COMP:9695"/>
        <dbReference type="ChEBI" id="CHEBI:30616"/>
        <dbReference type="ChEBI" id="CHEBI:33019"/>
        <dbReference type="ChEBI" id="CHEBI:58045"/>
        <dbReference type="ChEBI" id="CHEBI:78442"/>
        <dbReference type="ChEBI" id="CHEBI:78528"/>
        <dbReference type="ChEBI" id="CHEBI:456215"/>
        <dbReference type="EC" id="6.1.1.5"/>
    </reaction>
</comment>